<name>A0A7U4DML7_GEOS0</name>
<keyword evidence="1" id="KW-0812">Transmembrane</keyword>
<dbReference type="AlphaFoldDB" id="A0A7U4DML7"/>
<geneLocation type="plasmid" evidence="2">
    <name>pGY4MC101</name>
</geneLocation>
<keyword evidence="1" id="KW-0472">Membrane</keyword>
<evidence type="ECO:0000256" key="1">
    <source>
        <dbReference type="SAM" id="Phobius"/>
    </source>
</evidence>
<accession>A0A7U4DML7</accession>
<keyword evidence="1" id="KW-1133">Transmembrane helix</keyword>
<organism evidence="2">
    <name type="scientific">Geobacillus sp. (strain Y4.1MC1)</name>
    <dbReference type="NCBI Taxonomy" id="581103"/>
    <lineage>
        <taxon>Bacteria</taxon>
        <taxon>Bacillati</taxon>
        <taxon>Bacillota</taxon>
        <taxon>Bacilli</taxon>
        <taxon>Bacillales</taxon>
        <taxon>Anoxybacillaceae</taxon>
        <taxon>Geobacillus</taxon>
    </lineage>
</organism>
<gene>
    <name evidence="2" type="ORF">GY4MC1_3845</name>
</gene>
<dbReference type="KEGG" id="gmc:GY4MC1_3845"/>
<proteinExistence type="predicted"/>
<dbReference type="EMBL" id="CP002294">
    <property type="protein sequence ID" value="ADP76465.1"/>
    <property type="molecule type" value="Genomic_DNA"/>
</dbReference>
<feature type="transmembrane region" description="Helical" evidence="1">
    <location>
        <begin position="7"/>
        <end position="26"/>
    </location>
</feature>
<feature type="transmembrane region" description="Helical" evidence="1">
    <location>
        <begin position="32"/>
        <end position="50"/>
    </location>
</feature>
<reference evidence="2" key="1">
    <citation type="submission" date="2010-10" db="EMBL/GenBank/DDBJ databases">
        <title>Complete sequence of plasmid of Geobacillus sp. Y4.1MC1.</title>
        <authorList>
            <consortium name="US DOE Joint Genome Institute"/>
            <person name="Lucas S."/>
            <person name="Copeland A."/>
            <person name="Lapidus A."/>
            <person name="Cheng J.-F."/>
            <person name="Bruce D."/>
            <person name="Goodwin L."/>
            <person name="Pitluck S."/>
            <person name="Chertkov O."/>
            <person name="Zhang X."/>
            <person name="Detter J.C."/>
            <person name="Han C."/>
            <person name="Tapia R."/>
            <person name="Land M."/>
            <person name="Hauser L."/>
            <person name="Jeffries C."/>
            <person name="Kyrpides N."/>
            <person name="Ivanova N."/>
            <person name="Ovchinnikova G."/>
            <person name="Brumm P."/>
            <person name="Mead D."/>
            <person name="Woyke T."/>
        </authorList>
    </citation>
    <scope>NUCLEOTIDE SEQUENCE [LARGE SCALE GENOMIC DNA]</scope>
    <source>
        <strain evidence="2">Y4.1MC1</strain>
        <plasmid evidence="2">pGY4MC101</plasmid>
    </source>
</reference>
<evidence type="ECO:0000313" key="2">
    <source>
        <dbReference type="EMBL" id="ADP76465.1"/>
    </source>
</evidence>
<protein>
    <submittedName>
        <fullName evidence="2">Uncharacterized protein</fullName>
    </submittedName>
</protein>
<keyword evidence="2" id="KW-0614">Plasmid</keyword>
<sequence>MKILFDVLFLIGGIGTLCKYIGIDFFQENSMWFFILFAGSGLVRLVFFTTKQETANEAKNHK</sequence>